<keyword evidence="1 6" id="KW-0645">Protease</keyword>
<evidence type="ECO:0000259" key="8">
    <source>
        <dbReference type="PROSITE" id="PS50240"/>
    </source>
</evidence>
<dbReference type="Pfam" id="PF00089">
    <property type="entry name" value="Trypsin"/>
    <property type="match status" value="1"/>
</dbReference>
<keyword evidence="2 7" id="KW-0732">Signal</keyword>
<dbReference type="PROSITE" id="PS00135">
    <property type="entry name" value="TRYPSIN_SER"/>
    <property type="match status" value="1"/>
</dbReference>
<dbReference type="GeneTree" id="ENSGT00940000163009"/>
<reference evidence="9" key="2">
    <citation type="submission" date="2020-02" db="EMBL/GenBank/DDBJ databases">
        <title>Esox lucius (northern pike) genome, fEsoLuc1, primary haplotype.</title>
        <authorList>
            <person name="Myers G."/>
            <person name="Karagic N."/>
            <person name="Meyer A."/>
            <person name="Pippel M."/>
            <person name="Reichard M."/>
            <person name="Winkler S."/>
            <person name="Tracey A."/>
            <person name="Sims Y."/>
            <person name="Howe K."/>
            <person name="Rhie A."/>
            <person name="Formenti G."/>
            <person name="Durbin R."/>
            <person name="Fedrigo O."/>
            <person name="Jarvis E.D."/>
        </authorList>
    </citation>
    <scope>NUCLEOTIDE SEQUENCE [LARGE SCALE GENOMIC DNA]</scope>
</reference>
<accession>A0A3P9AMC8</accession>
<dbReference type="InterPro" id="IPR009003">
    <property type="entry name" value="Peptidase_S1_PA"/>
</dbReference>
<dbReference type="InterPro" id="IPR001254">
    <property type="entry name" value="Trypsin_dom"/>
</dbReference>
<feature type="domain" description="Peptidase S1" evidence="8">
    <location>
        <begin position="28"/>
        <end position="268"/>
    </location>
</feature>
<evidence type="ECO:0000256" key="1">
    <source>
        <dbReference type="ARBA" id="ARBA00022670"/>
    </source>
</evidence>
<reference evidence="9" key="4">
    <citation type="submission" date="2025-09" db="UniProtKB">
        <authorList>
            <consortium name="Ensembl"/>
        </authorList>
    </citation>
    <scope>IDENTIFICATION</scope>
</reference>
<dbReference type="PRINTS" id="PR00722">
    <property type="entry name" value="CHYMOTRYPSIN"/>
</dbReference>
<evidence type="ECO:0000256" key="2">
    <source>
        <dbReference type="ARBA" id="ARBA00022729"/>
    </source>
</evidence>
<reference evidence="10" key="1">
    <citation type="journal article" date="2014" name="PLoS ONE">
        <title>The genome and linkage map of the northern pike (Esox lucius): conserved synteny revealed between the salmonid sister group and the Neoteleostei.</title>
        <authorList>
            <person name="Rondeau E.B."/>
            <person name="Minkley D.R."/>
            <person name="Leong J.S."/>
            <person name="Messmer A.M."/>
            <person name="Jantzen J.R."/>
            <person name="von Schalburg K.R."/>
            <person name="Lemon C."/>
            <person name="Bird N.H."/>
            <person name="Koop B.F."/>
        </authorList>
    </citation>
    <scope>NUCLEOTIDE SEQUENCE</scope>
</reference>
<evidence type="ECO:0000256" key="6">
    <source>
        <dbReference type="RuleBase" id="RU363034"/>
    </source>
</evidence>
<feature type="signal peptide" evidence="7">
    <location>
        <begin position="1"/>
        <end position="18"/>
    </location>
</feature>
<dbReference type="InterPro" id="IPR018114">
    <property type="entry name" value="TRYPSIN_HIS"/>
</dbReference>
<dbReference type="FunFam" id="2.40.10.10:FF:000024">
    <property type="entry name" value="Serine protease 53"/>
    <property type="match status" value="1"/>
</dbReference>
<dbReference type="Proteomes" id="UP000265140">
    <property type="component" value="Chromosome 11"/>
</dbReference>
<name>A0A3P9AMC8_ESOLU</name>
<dbReference type="KEGG" id="els:105030400"/>
<dbReference type="PROSITE" id="PS00134">
    <property type="entry name" value="TRYPSIN_HIS"/>
    <property type="match status" value="1"/>
</dbReference>
<keyword evidence="4 6" id="KW-0720">Serine protease</keyword>
<dbReference type="InterPro" id="IPR043504">
    <property type="entry name" value="Peptidase_S1_PA_chymotrypsin"/>
</dbReference>
<dbReference type="Ensembl" id="ENSELUT00000035393.3">
    <property type="protein sequence ID" value="ENSELUP00000041860.2"/>
    <property type="gene ID" value="ENSELUG00000000981.3"/>
</dbReference>
<dbReference type="GO" id="GO:0006508">
    <property type="term" value="P:proteolysis"/>
    <property type="evidence" value="ECO:0007669"/>
    <property type="project" value="UniProtKB-KW"/>
</dbReference>
<dbReference type="PROSITE" id="PS50240">
    <property type="entry name" value="TRYPSIN_DOM"/>
    <property type="match status" value="1"/>
</dbReference>
<keyword evidence="3 6" id="KW-0378">Hydrolase</keyword>
<proteinExistence type="predicted"/>
<evidence type="ECO:0000256" key="3">
    <source>
        <dbReference type="ARBA" id="ARBA00022801"/>
    </source>
</evidence>
<dbReference type="Bgee" id="ENSELUG00000000981">
    <property type="expression patterns" value="Expressed in liver and 12 other cell types or tissues"/>
</dbReference>
<dbReference type="GO" id="GO:0004252">
    <property type="term" value="F:serine-type endopeptidase activity"/>
    <property type="evidence" value="ECO:0007669"/>
    <property type="project" value="InterPro"/>
</dbReference>
<evidence type="ECO:0000256" key="4">
    <source>
        <dbReference type="ARBA" id="ARBA00022825"/>
    </source>
</evidence>
<dbReference type="AlphaFoldDB" id="A0A3P9AMC8"/>
<dbReference type="PANTHER" id="PTHR24252">
    <property type="entry name" value="ACROSIN-RELATED"/>
    <property type="match status" value="1"/>
</dbReference>
<dbReference type="InterPro" id="IPR033116">
    <property type="entry name" value="TRYPSIN_SER"/>
</dbReference>
<reference evidence="9" key="3">
    <citation type="submission" date="2025-08" db="UniProtKB">
        <authorList>
            <consortium name="Ensembl"/>
        </authorList>
    </citation>
    <scope>IDENTIFICATION</scope>
</reference>
<dbReference type="OrthoDB" id="10002959at2759"/>
<evidence type="ECO:0000313" key="10">
    <source>
        <dbReference type="Proteomes" id="UP000265140"/>
    </source>
</evidence>
<dbReference type="Gene3D" id="2.40.10.10">
    <property type="entry name" value="Trypsin-like serine proteases"/>
    <property type="match status" value="2"/>
</dbReference>
<evidence type="ECO:0000313" key="9">
    <source>
        <dbReference type="Ensembl" id="ENSELUP00000041860.2"/>
    </source>
</evidence>
<dbReference type="SUPFAM" id="SSF50494">
    <property type="entry name" value="Trypsin-like serine proteases"/>
    <property type="match status" value="1"/>
</dbReference>
<gene>
    <name evidence="9" type="primary">CELA3A</name>
</gene>
<organism evidence="9 10">
    <name type="scientific">Esox lucius</name>
    <name type="common">Northern pike</name>
    <dbReference type="NCBI Taxonomy" id="8010"/>
    <lineage>
        <taxon>Eukaryota</taxon>
        <taxon>Metazoa</taxon>
        <taxon>Chordata</taxon>
        <taxon>Craniata</taxon>
        <taxon>Vertebrata</taxon>
        <taxon>Euteleostomi</taxon>
        <taxon>Actinopterygii</taxon>
        <taxon>Neopterygii</taxon>
        <taxon>Teleostei</taxon>
        <taxon>Protacanthopterygii</taxon>
        <taxon>Esociformes</taxon>
        <taxon>Esocidae</taxon>
        <taxon>Esox</taxon>
    </lineage>
</organism>
<evidence type="ECO:0000256" key="7">
    <source>
        <dbReference type="SAM" id="SignalP"/>
    </source>
</evidence>
<feature type="chain" id="PRO_5027550173" description="Peptidase S1 domain-containing protein" evidence="7">
    <location>
        <begin position="19"/>
        <end position="274"/>
    </location>
</feature>
<protein>
    <recommendedName>
        <fullName evidence="8">Peptidase S1 domain-containing protein</fullName>
    </recommendedName>
</protein>
<dbReference type="SMART" id="SM00020">
    <property type="entry name" value="Tryp_SPc"/>
    <property type="match status" value="1"/>
</dbReference>
<dbReference type="InParanoid" id="A0A3P9AMC8"/>
<keyword evidence="5" id="KW-1015">Disulfide bond</keyword>
<keyword evidence="10" id="KW-1185">Reference proteome</keyword>
<dbReference type="PANTHER" id="PTHR24252:SF7">
    <property type="entry name" value="HYALIN"/>
    <property type="match status" value="1"/>
</dbReference>
<dbReference type="CDD" id="cd00190">
    <property type="entry name" value="Tryp_SPc"/>
    <property type="match status" value="1"/>
</dbReference>
<dbReference type="InterPro" id="IPR001314">
    <property type="entry name" value="Peptidase_S1A"/>
</dbReference>
<evidence type="ECO:0000256" key="5">
    <source>
        <dbReference type="ARBA" id="ARBA00023157"/>
    </source>
</evidence>
<sequence length="274" mass="29719">MGFLGMLCVVLLVFDAAGSSVSVARSFIVGGEDASKGSWPWMAYLEIVAFNMTFSCGGSLINEEWVLTAAHCVDPEDNIIMEQSYVHLGVHSLQEMGDPDVVVRAMSDIVVHPEYDSRFWGELNDIALVKLNHSACLSHLIMPVKLPGPEDIFGHESECWLTGWGDIDMEVPLSGREILQQVKVPLIRQCACLEAYPLLNSGMVCAGFWEGGKDTCQGDSGGPLVCLSGGKFVQVGITSFGNGCAKEGFPGVYTRVVRYMDFILDTVNPNIDAS</sequence>